<feature type="domain" description="IclR-ED" evidence="5">
    <location>
        <begin position="65"/>
        <end position="246"/>
    </location>
</feature>
<dbReference type="RefSeq" id="WP_189384818.1">
    <property type="nucleotide sequence ID" value="NZ_BAABFY010000003.1"/>
</dbReference>
<sequence length="260" mass="29039">MNNTLFKGLQILEMLAYSSQPMRLTDIANNLNLVKSGTHRLLQALVDSKYVVQDKESGKYSTTCKLIELGSAVLPHLALKQQAEGIMQQLMRDTEESVHLSIQDQHDVVYLHKVDGPAPIPFYTHIGGRAPLYCVATGKALLAYKNDFFIEKIKQNLNPKTDNTIINAQQLEMELQEIKERGYSINKGELKEEVYGVAAPIIDKTGNIIAAIGLSGHSERFTTKTINKYADLLMQAAQRITGLHNGHDPSVNLQRLILSW</sequence>
<dbReference type="InterPro" id="IPR029016">
    <property type="entry name" value="GAF-like_dom_sf"/>
</dbReference>
<evidence type="ECO:0000313" key="7">
    <source>
        <dbReference type="Proteomes" id="UP000608345"/>
    </source>
</evidence>
<organism evidence="6 7">
    <name type="scientific">Advenella faeciporci</name>
    <dbReference type="NCBI Taxonomy" id="797535"/>
    <lineage>
        <taxon>Bacteria</taxon>
        <taxon>Pseudomonadati</taxon>
        <taxon>Pseudomonadota</taxon>
        <taxon>Betaproteobacteria</taxon>
        <taxon>Burkholderiales</taxon>
        <taxon>Alcaligenaceae</taxon>
    </lineage>
</organism>
<feature type="domain" description="HTH iclR-type" evidence="4">
    <location>
        <begin position="2"/>
        <end position="64"/>
    </location>
</feature>
<dbReference type="InterPro" id="IPR036388">
    <property type="entry name" value="WH-like_DNA-bd_sf"/>
</dbReference>
<dbReference type="Gene3D" id="3.30.450.40">
    <property type="match status" value="1"/>
</dbReference>
<dbReference type="PANTHER" id="PTHR30136">
    <property type="entry name" value="HELIX-TURN-HELIX TRANSCRIPTIONAL REGULATOR, ICLR FAMILY"/>
    <property type="match status" value="1"/>
</dbReference>
<keyword evidence="7" id="KW-1185">Reference proteome</keyword>
<dbReference type="Proteomes" id="UP000608345">
    <property type="component" value="Unassembled WGS sequence"/>
</dbReference>
<accession>A0A918MZ27</accession>
<keyword evidence="3" id="KW-0804">Transcription</keyword>
<dbReference type="AlphaFoldDB" id="A0A918MZ27"/>
<dbReference type="InterPro" id="IPR014757">
    <property type="entry name" value="Tscrpt_reg_IclR_C"/>
</dbReference>
<dbReference type="Pfam" id="PF01614">
    <property type="entry name" value="IclR_C"/>
    <property type="match status" value="1"/>
</dbReference>
<dbReference type="PROSITE" id="PS51078">
    <property type="entry name" value="ICLR_ED"/>
    <property type="match status" value="1"/>
</dbReference>
<dbReference type="InterPro" id="IPR005471">
    <property type="entry name" value="Tscrpt_reg_IclR_N"/>
</dbReference>
<dbReference type="PROSITE" id="PS51077">
    <property type="entry name" value="HTH_ICLR"/>
    <property type="match status" value="1"/>
</dbReference>
<dbReference type="GO" id="GO:0003700">
    <property type="term" value="F:DNA-binding transcription factor activity"/>
    <property type="evidence" value="ECO:0007669"/>
    <property type="project" value="TreeGrafter"/>
</dbReference>
<keyword evidence="2" id="KW-0238">DNA-binding</keyword>
<comment type="caution">
    <text evidence="6">The sequence shown here is derived from an EMBL/GenBank/DDBJ whole genome shotgun (WGS) entry which is preliminary data.</text>
</comment>
<reference evidence="6" key="1">
    <citation type="journal article" date="2014" name="Int. J. Syst. Evol. Microbiol.">
        <title>Complete genome sequence of Corynebacterium casei LMG S-19264T (=DSM 44701T), isolated from a smear-ripened cheese.</title>
        <authorList>
            <consortium name="US DOE Joint Genome Institute (JGI-PGF)"/>
            <person name="Walter F."/>
            <person name="Albersmeier A."/>
            <person name="Kalinowski J."/>
            <person name="Ruckert C."/>
        </authorList>
    </citation>
    <scope>NUCLEOTIDE SEQUENCE</scope>
    <source>
        <strain evidence="6">KCTC 23732</strain>
    </source>
</reference>
<dbReference type="InterPro" id="IPR036390">
    <property type="entry name" value="WH_DNA-bd_sf"/>
</dbReference>
<dbReference type="Pfam" id="PF09339">
    <property type="entry name" value="HTH_IclR"/>
    <property type="match status" value="1"/>
</dbReference>
<dbReference type="SUPFAM" id="SSF46785">
    <property type="entry name" value="Winged helix' DNA-binding domain"/>
    <property type="match status" value="1"/>
</dbReference>
<protein>
    <submittedName>
        <fullName evidence="6">Transcriptional regulator</fullName>
    </submittedName>
</protein>
<dbReference type="InterPro" id="IPR050707">
    <property type="entry name" value="HTH_MetabolicPath_Reg"/>
</dbReference>
<evidence type="ECO:0000259" key="4">
    <source>
        <dbReference type="PROSITE" id="PS51077"/>
    </source>
</evidence>
<evidence type="ECO:0000256" key="2">
    <source>
        <dbReference type="ARBA" id="ARBA00023125"/>
    </source>
</evidence>
<dbReference type="GO" id="GO:0003677">
    <property type="term" value="F:DNA binding"/>
    <property type="evidence" value="ECO:0007669"/>
    <property type="project" value="UniProtKB-KW"/>
</dbReference>
<keyword evidence="1" id="KW-0805">Transcription regulation</keyword>
<evidence type="ECO:0000259" key="5">
    <source>
        <dbReference type="PROSITE" id="PS51078"/>
    </source>
</evidence>
<dbReference type="PANTHER" id="PTHR30136:SF7">
    <property type="entry name" value="HTH-TYPE TRANSCRIPTIONAL REGULATOR KDGR-RELATED"/>
    <property type="match status" value="1"/>
</dbReference>
<evidence type="ECO:0000256" key="1">
    <source>
        <dbReference type="ARBA" id="ARBA00023015"/>
    </source>
</evidence>
<dbReference type="SMART" id="SM00346">
    <property type="entry name" value="HTH_ICLR"/>
    <property type="match status" value="1"/>
</dbReference>
<name>A0A918MZ27_9BURK</name>
<proteinExistence type="predicted"/>
<dbReference type="Gene3D" id="1.10.10.10">
    <property type="entry name" value="Winged helix-like DNA-binding domain superfamily/Winged helix DNA-binding domain"/>
    <property type="match status" value="1"/>
</dbReference>
<evidence type="ECO:0000313" key="6">
    <source>
        <dbReference type="EMBL" id="GGW85538.1"/>
    </source>
</evidence>
<dbReference type="SUPFAM" id="SSF55781">
    <property type="entry name" value="GAF domain-like"/>
    <property type="match status" value="1"/>
</dbReference>
<evidence type="ECO:0000256" key="3">
    <source>
        <dbReference type="ARBA" id="ARBA00023163"/>
    </source>
</evidence>
<gene>
    <name evidence="6" type="ORF">GCM10011450_14410</name>
</gene>
<dbReference type="EMBL" id="BMYS01000008">
    <property type="protein sequence ID" value="GGW85538.1"/>
    <property type="molecule type" value="Genomic_DNA"/>
</dbReference>
<reference evidence="6" key="2">
    <citation type="submission" date="2020-09" db="EMBL/GenBank/DDBJ databases">
        <authorList>
            <person name="Sun Q."/>
            <person name="Kim S."/>
        </authorList>
    </citation>
    <scope>NUCLEOTIDE SEQUENCE</scope>
    <source>
        <strain evidence="6">KCTC 23732</strain>
    </source>
</reference>
<dbReference type="GO" id="GO:0045892">
    <property type="term" value="P:negative regulation of DNA-templated transcription"/>
    <property type="evidence" value="ECO:0007669"/>
    <property type="project" value="TreeGrafter"/>
</dbReference>